<gene>
    <name evidence="2" type="ORF">PLOB_00006340</name>
</gene>
<comment type="caution">
    <text evidence="2">The sequence shown here is derived from an EMBL/GenBank/DDBJ whole genome shotgun (WGS) entry which is preliminary data.</text>
</comment>
<feature type="transmembrane region" description="Helical" evidence="1">
    <location>
        <begin position="20"/>
        <end position="39"/>
    </location>
</feature>
<organism evidence="2 3">
    <name type="scientific">Porites lobata</name>
    <dbReference type="NCBI Taxonomy" id="104759"/>
    <lineage>
        <taxon>Eukaryota</taxon>
        <taxon>Metazoa</taxon>
        <taxon>Cnidaria</taxon>
        <taxon>Anthozoa</taxon>
        <taxon>Hexacorallia</taxon>
        <taxon>Scleractinia</taxon>
        <taxon>Fungiina</taxon>
        <taxon>Poritidae</taxon>
        <taxon>Porites</taxon>
    </lineage>
</organism>
<evidence type="ECO:0000256" key="1">
    <source>
        <dbReference type="SAM" id="Phobius"/>
    </source>
</evidence>
<dbReference type="EMBL" id="CALNXK010000129">
    <property type="protein sequence ID" value="CAH3164311.1"/>
    <property type="molecule type" value="Genomic_DNA"/>
</dbReference>
<sequence>MDLTSVYKSTVHKGMGTGRILFTVAGIRFKMFTLLHIVFPLGTRIGRHIWYIASAVHGDISQPRSEHFCFEKITSLTTISATPSKMSNECDKD</sequence>
<keyword evidence="1" id="KW-0812">Transmembrane</keyword>
<name>A0ABN8QHT2_9CNID</name>
<evidence type="ECO:0000313" key="3">
    <source>
        <dbReference type="Proteomes" id="UP001159405"/>
    </source>
</evidence>
<keyword evidence="3" id="KW-1185">Reference proteome</keyword>
<reference evidence="2 3" key="1">
    <citation type="submission" date="2022-05" db="EMBL/GenBank/DDBJ databases">
        <authorList>
            <consortium name="Genoscope - CEA"/>
            <person name="William W."/>
        </authorList>
    </citation>
    <scope>NUCLEOTIDE SEQUENCE [LARGE SCALE GENOMIC DNA]</scope>
</reference>
<keyword evidence="1" id="KW-1133">Transmembrane helix</keyword>
<accession>A0ABN8QHT2</accession>
<proteinExistence type="predicted"/>
<evidence type="ECO:0000313" key="2">
    <source>
        <dbReference type="EMBL" id="CAH3164311.1"/>
    </source>
</evidence>
<protein>
    <submittedName>
        <fullName evidence="2">Uncharacterized protein</fullName>
    </submittedName>
</protein>
<keyword evidence="1" id="KW-0472">Membrane</keyword>
<dbReference type="Proteomes" id="UP001159405">
    <property type="component" value="Unassembled WGS sequence"/>
</dbReference>